<evidence type="ECO:0000256" key="2">
    <source>
        <dbReference type="ARBA" id="ARBA00022723"/>
    </source>
</evidence>
<dbReference type="Gene3D" id="3.60.120.10">
    <property type="entry name" value="Anthranilate synthase"/>
    <property type="match status" value="1"/>
</dbReference>
<dbReference type="PANTHER" id="PTHR11236">
    <property type="entry name" value="AMINOBENZOATE/ANTHRANILATE SYNTHASE"/>
    <property type="match status" value="1"/>
</dbReference>
<evidence type="ECO:0000256" key="3">
    <source>
        <dbReference type="ARBA" id="ARBA00022842"/>
    </source>
</evidence>
<dbReference type="Pfam" id="PF00425">
    <property type="entry name" value="Chorismate_bind"/>
    <property type="match status" value="1"/>
</dbReference>
<dbReference type="EMBL" id="AUZZ01009381">
    <property type="protein sequence ID" value="EQD33762.1"/>
    <property type="molecule type" value="Genomic_DNA"/>
</dbReference>
<dbReference type="PANTHER" id="PTHR11236:SF48">
    <property type="entry name" value="ISOCHORISMATE SYNTHASE MENF"/>
    <property type="match status" value="1"/>
</dbReference>
<sequence>MLVDLARNDLGKVSSPGSVTVSDSMILRKYSSVQHLVSRVCSSLIPGRTDLDIIKAVFPAGTVSGAPKKRALQVIGEYEEQPRGAYSGAIGIISSRQLDLALLIRSVFSYSGKAETRAGAGIVKDSDPKKEVQEMYDKSLTVMGGLLNASSDH</sequence>
<dbReference type="AlphaFoldDB" id="T0YPS6"/>
<gene>
    <name evidence="6" type="ORF">B2A_12987</name>
</gene>
<keyword evidence="2" id="KW-0479">Metal-binding</keyword>
<dbReference type="PRINTS" id="PR00095">
    <property type="entry name" value="ANTSNTHASEI"/>
</dbReference>
<evidence type="ECO:0000313" key="6">
    <source>
        <dbReference type="EMBL" id="EQD33762.1"/>
    </source>
</evidence>
<comment type="cofactor">
    <cofactor evidence="1">
        <name>Mg(2+)</name>
        <dbReference type="ChEBI" id="CHEBI:18420"/>
    </cofactor>
</comment>
<comment type="caution">
    <text evidence="6">The sequence shown here is derived from an EMBL/GenBank/DDBJ whole genome shotgun (WGS) entry which is preliminary data.</text>
</comment>
<name>T0YPS6_9ZZZZ</name>
<reference evidence="6" key="2">
    <citation type="journal article" date="2014" name="ISME J.">
        <title>Microbial stratification in low pH oxic and suboxic macroscopic growths along an acid mine drainage.</title>
        <authorList>
            <person name="Mendez-Garcia C."/>
            <person name="Mesa V."/>
            <person name="Sprenger R.R."/>
            <person name="Richter M."/>
            <person name="Diez M.S."/>
            <person name="Solano J."/>
            <person name="Bargiela R."/>
            <person name="Golyshina O.V."/>
            <person name="Manteca A."/>
            <person name="Ramos J.L."/>
            <person name="Gallego J.R."/>
            <person name="Llorente I."/>
            <person name="Martins Dos Santos V.A."/>
            <person name="Jensen O.N."/>
            <person name="Pelaez A.I."/>
            <person name="Sanchez J."/>
            <person name="Ferrer M."/>
        </authorList>
    </citation>
    <scope>NUCLEOTIDE SEQUENCE</scope>
</reference>
<keyword evidence="3" id="KW-0460">Magnesium</keyword>
<dbReference type="GO" id="GO:0016829">
    <property type="term" value="F:lyase activity"/>
    <property type="evidence" value="ECO:0007669"/>
    <property type="project" value="UniProtKB-KW"/>
</dbReference>
<dbReference type="SUPFAM" id="SSF56322">
    <property type="entry name" value="ADC synthase"/>
    <property type="match status" value="1"/>
</dbReference>
<evidence type="ECO:0000259" key="5">
    <source>
        <dbReference type="Pfam" id="PF00425"/>
    </source>
</evidence>
<feature type="domain" description="Chorismate-utilising enzyme C-terminal" evidence="5">
    <location>
        <begin position="1"/>
        <end position="138"/>
    </location>
</feature>
<dbReference type="GO" id="GO:0000162">
    <property type="term" value="P:L-tryptophan biosynthetic process"/>
    <property type="evidence" value="ECO:0007669"/>
    <property type="project" value="TreeGrafter"/>
</dbReference>
<keyword evidence="4" id="KW-0456">Lyase</keyword>
<proteinExistence type="predicted"/>
<evidence type="ECO:0000256" key="1">
    <source>
        <dbReference type="ARBA" id="ARBA00001946"/>
    </source>
</evidence>
<dbReference type="InterPro" id="IPR015890">
    <property type="entry name" value="Chorismate_C"/>
</dbReference>
<dbReference type="InterPro" id="IPR019999">
    <property type="entry name" value="Anth_synth_I-like"/>
</dbReference>
<organism evidence="6">
    <name type="scientific">mine drainage metagenome</name>
    <dbReference type="NCBI Taxonomy" id="410659"/>
    <lineage>
        <taxon>unclassified sequences</taxon>
        <taxon>metagenomes</taxon>
        <taxon>ecological metagenomes</taxon>
    </lineage>
</organism>
<protein>
    <submittedName>
        <fullName evidence="6">Anthranilate synthase component I</fullName>
    </submittedName>
</protein>
<dbReference type="InterPro" id="IPR005801">
    <property type="entry name" value="ADC_synthase"/>
</dbReference>
<evidence type="ECO:0000256" key="4">
    <source>
        <dbReference type="ARBA" id="ARBA00023239"/>
    </source>
</evidence>
<reference evidence="6" key="1">
    <citation type="submission" date="2013-08" db="EMBL/GenBank/DDBJ databases">
        <authorList>
            <person name="Mendez C."/>
            <person name="Richter M."/>
            <person name="Ferrer M."/>
            <person name="Sanchez J."/>
        </authorList>
    </citation>
    <scope>NUCLEOTIDE SEQUENCE</scope>
</reference>
<accession>T0YPS6</accession>
<dbReference type="GO" id="GO:0046872">
    <property type="term" value="F:metal ion binding"/>
    <property type="evidence" value="ECO:0007669"/>
    <property type="project" value="UniProtKB-KW"/>
</dbReference>